<evidence type="ECO:0000256" key="2">
    <source>
        <dbReference type="ARBA" id="ARBA00022692"/>
    </source>
</evidence>
<feature type="transmembrane region" description="Helical" evidence="5">
    <location>
        <begin position="44"/>
        <end position="66"/>
    </location>
</feature>
<reference evidence="6 7" key="1">
    <citation type="submission" date="2020-08" db="EMBL/GenBank/DDBJ databases">
        <title>The completed genome sequence of the pathogenic ascomycete fungus Penicillium digitatum.</title>
        <authorList>
            <person name="Wang M."/>
        </authorList>
    </citation>
    <scope>NUCLEOTIDE SEQUENCE [LARGE SCALE GENOMIC DNA]</scope>
    <source>
        <strain evidence="6 7">PdW03</strain>
    </source>
</reference>
<dbReference type="PANTHER" id="PTHR23502:SF182">
    <property type="entry name" value="POLYAMINE TRANSPORTER, PUTATIVE-RELATED"/>
    <property type="match status" value="1"/>
</dbReference>
<dbReference type="GO" id="GO:0005886">
    <property type="term" value="C:plasma membrane"/>
    <property type="evidence" value="ECO:0007669"/>
    <property type="project" value="TreeGrafter"/>
</dbReference>
<proteinExistence type="predicted"/>
<dbReference type="GO" id="GO:0015606">
    <property type="term" value="F:spermidine transmembrane transporter activity"/>
    <property type="evidence" value="ECO:0007669"/>
    <property type="project" value="TreeGrafter"/>
</dbReference>
<dbReference type="RefSeq" id="XP_065957901.1">
    <property type="nucleotide sequence ID" value="XM_066100961.1"/>
</dbReference>
<dbReference type="AlphaFoldDB" id="A0A7T6XU84"/>
<sequence length="176" mass="19351">MAKEPFHPITRRRRAKELGLDLPPSARLSSKLRLFVAISLLRPIHMLMSDPIVGFICLYTACIHCFNIEDSGLVFLSIVVGSLLGTVTVIICNAFLYLPKAAKHPDGQIPPDHRLYPAQIGSVELSIGLFWFACTARADISLASPVITIVVFAWGNLGVFVSTTQYLVDTYHGLTI</sequence>
<gene>
    <name evidence="6" type="ORF">Pdw03_5139</name>
</gene>
<dbReference type="GO" id="GO:0000297">
    <property type="term" value="F:spermine transmembrane transporter activity"/>
    <property type="evidence" value="ECO:0007669"/>
    <property type="project" value="TreeGrafter"/>
</dbReference>
<evidence type="ECO:0000256" key="1">
    <source>
        <dbReference type="ARBA" id="ARBA00004141"/>
    </source>
</evidence>
<keyword evidence="4 5" id="KW-0472">Membrane</keyword>
<accession>A0A7T6XU84</accession>
<evidence type="ECO:0000313" key="7">
    <source>
        <dbReference type="Proteomes" id="UP000595662"/>
    </source>
</evidence>
<comment type="subcellular location">
    <subcellularLocation>
        <location evidence="1">Membrane</location>
        <topology evidence="1">Multi-pass membrane protein</topology>
    </subcellularLocation>
</comment>
<dbReference type="Proteomes" id="UP000595662">
    <property type="component" value="Chromosome 6"/>
</dbReference>
<feature type="transmembrane region" description="Helical" evidence="5">
    <location>
        <begin position="116"/>
        <end position="134"/>
    </location>
</feature>
<name>A0A7T6XU84_PENDI</name>
<dbReference type="PANTHER" id="PTHR23502">
    <property type="entry name" value="MAJOR FACILITATOR SUPERFAMILY"/>
    <property type="match status" value="1"/>
</dbReference>
<dbReference type="InterPro" id="IPR036259">
    <property type="entry name" value="MFS_trans_sf"/>
</dbReference>
<dbReference type="EMBL" id="CP060779">
    <property type="protein sequence ID" value="QQK47504.1"/>
    <property type="molecule type" value="Genomic_DNA"/>
</dbReference>
<dbReference type="SUPFAM" id="SSF103473">
    <property type="entry name" value="MFS general substrate transporter"/>
    <property type="match status" value="1"/>
</dbReference>
<keyword evidence="3 5" id="KW-1133">Transmembrane helix</keyword>
<evidence type="ECO:0000256" key="3">
    <source>
        <dbReference type="ARBA" id="ARBA00022989"/>
    </source>
</evidence>
<keyword evidence="2 5" id="KW-0812">Transmembrane</keyword>
<evidence type="ECO:0000256" key="4">
    <source>
        <dbReference type="ARBA" id="ARBA00023136"/>
    </source>
</evidence>
<protein>
    <submittedName>
        <fullName evidence="6">Major facilitator superfamily domain, general substrate transporter</fullName>
    </submittedName>
</protein>
<feature type="transmembrane region" description="Helical" evidence="5">
    <location>
        <begin position="146"/>
        <end position="168"/>
    </location>
</feature>
<evidence type="ECO:0000313" key="6">
    <source>
        <dbReference type="EMBL" id="QQK47504.1"/>
    </source>
</evidence>
<dbReference type="GeneID" id="90952696"/>
<organism evidence="6 7">
    <name type="scientific">Penicillium digitatum</name>
    <name type="common">Green mold</name>
    <dbReference type="NCBI Taxonomy" id="36651"/>
    <lineage>
        <taxon>Eukaryota</taxon>
        <taxon>Fungi</taxon>
        <taxon>Dikarya</taxon>
        <taxon>Ascomycota</taxon>
        <taxon>Pezizomycotina</taxon>
        <taxon>Eurotiomycetes</taxon>
        <taxon>Eurotiomycetidae</taxon>
        <taxon>Eurotiales</taxon>
        <taxon>Aspergillaceae</taxon>
        <taxon>Penicillium</taxon>
    </lineage>
</organism>
<evidence type="ECO:0000256" key="5">
    <source>
        <dbReference type="SAM" id="Phobius"/>
    </source>
</evidence>
<feature type="transmembrane region" description="Helical" evidence="5">
    <location>
        <begin position="73"/>
        <end position="96"/>
    </location>
</feature>